<dbReference type="GO" id="GO:0004866">
    <property type="term" value="F:endopeptidase inhibitor activity"/>
    <property type="evidence" value="ECO:0007669"/>
    <property type="project" value="InterPro"/>
</dbReference>
<dbReference type="PRINTS" id="PR00291">
    <property type="entry name" value="KUNITZINHBTR"/>
</dbReference>
<dbReference type="InterPro" id="IPR002160">
    <property type="entry name" value="Prot_inh_Kunz-lg"/>
</dbReference>
<dbReference type="AlphaFoldDB" id="A0AAD1Z709"/>
<feature type="chain" id="PRO_5042122696" evidence="2">
    <location>
        <begin position="25"/>
        <end position="212"/>
    </location>
</feature>
<feature type="signal peptide" evidence="2">
    <location>
        <begin position="1"/>
        <end position="24"/>
    </location>
</feature>
<organism evidence="3 4">
    <name type="scientific">Fraxinus pennsylvanica</name>
    <dbReference type="NCBI Taxonomy" id="56036"/>
    <lineage>
        <taxon>Eukaryota</taxon>
        <taxon>Viridiplantae</taxon>
        <taxon>Streptophyta</taxon>
        <taxon>Embryophyta</taxon>
        <taxon>Tracheophyta</taxon>
        <taxon>Spermatophyta</taxon>
        <taxon>Magnoliopsida</taxon>
        <taxon>eudicotyledons</taxon>
        <taxon>Gunneridae</taxon>
        <taxon>Pentapetalae</taxon>
        <taxon>asterids</taxon>
        <taxon>lamiids</taxon>
        <taxon>Lamiales</taxon>
        <taxon>Oleaceae</taxon>
        <taxon>Oleeae</taxon>
        <taxon>Fraxinus</taxon>
    </lineage>
</organism>
<proteinExistence type="inferred from homology"/>
<reference evidence="3" key="1">
    <citation type="submission" date="2023-05" db="EMBL/GenBank/DDBJ databases">
        <authorList>
            <person name="Huff M."/>
        </authorList>
    </citation>
    <scope>NUCLEOTIDE SEQUENCE</scope>
</reference>
<dbReference type="Gene3D" id="2.80.10.50">
    <property type="match status" value="1"/>
</dbReference>
<name>A0AAD1Z709_9LAMI</name>
<evidence type="ECO:0000313" key="4">
    <source>
        <dbReference type="Proteomes" id="UP000834106"/>
    </source>
</evidence>
<dbReference type="SUPFAM" id="SSF50386">
    <property type="entry name" value="STI-like"/>
    <property type="match status" value="1"/>
</dbReference>
<protein>
    <submittedName>
        <fullName evidence="3">Uncharacterized protein</fullName>
    </submittedName>
</protein>
<keyword evidence="4" id="KW-1185">Reference proteome</keyword>
<dbReference type="Pfam" id="PF00197">
    <property type="entry name" value="Kunitz_legume"/>
    <property type="match status" value="1"/>
</dbReference>
<comment type="similarity">
    <text evidence="1">Belongs to the protease inhibitor I3 (leguminous Kunitz-type inhibitor) family.</text>
</comment>
<dbReference type="PANTHER" id="PTHR33107:SF62">
    <property type="entry name" value="MIRACULIN"/>
    <property type="match status" value="1"/>
</dbReference>
<dbReference type="CDD" id="cd23375">
    <property type="entry name" value="beta-trefoil_STI_VvMLP-like"/>
    <property type="match status" value="1"/>
</dbReference>
<dbReference type="PANTHER" id="PTHR33107">
    <property type="entry name" value="KUNITZ TRYPSIN INHIBITOR 2"/>
    <property type="match status" value="1"/>
</dbReference>
<gene>
    <name evidence="3" type="ORF">FPE_LOCUS9092</name>
</gene>
<dbReference type="SMART" id="SM00452">
    <property type="entry name" value="STI"/>
    <property type="match status" value="1"/>
</dbReference>
<evidence type="ECO:0000256" key="1">
    <source>
        <dbReference type="ARBA" id="ARBA00005440"/>
    </source>
</evidence>
<evidence type="ECO:0000313" key="3">
    <source>
        <dbReference type="EMBL" id="CAI9761662.1"/>
    </source>
</evidence>
<dbReference type="InterPro" id="IPR011065">
    <property type="entry name" value="Kunitz_inhibitor_STI-like_sf"/>
</dbReference>
<evidence type="ECO:0000256" key="2">
    <source>
        <dbReference type="SAM" id="SignalP"/>
    </source>
</evidence>
<dbReference type="Proteomes" id="UP000834106">
    <property type="component" value="Chromosome 5"/>
</dbReference>
<sequence>MKTESLLLPFFLLSILANSLFCEAAEAPEAPDSDSVLDTSGKQLRTRFTYYILPVSHGSGGGLELTNTNNTTCPLDVVQSSDDTPGIPASFFPFNLNKDVVRVFTDLNIMFPNRYTSCPESPVWKLDHYSPTDPLDREYFITTGGVVGNPAPETLRNWFKIQKFGDGYKLVHCPSVCSFCDIVCKDVGIIVQNGKRRLALTDVPLNVVFKRA</sequence>
<accession>A0AAD1Z709</accession>
<keyword evidence="2" id="KW-0732">Signal</keyword>
<dbReference type="EMBL" id="OU503040">
    <property type="protein sequence ID" value="CAI9761662.1"/>
    <property type="molecule type" value="Genomic_DNA"/>
</dbReference>